<dbReference type="NCBIfam" id="TIGR02593">
    <property type="entry name" value="CRISPR_cas5"/>
    <property type="match status" value="1"/>
</dbReference>
<dbReference type="Proteomes" id="UP000268310">
    <property type="component" value="Chromosome"/>
</dbReference>
<dbReference type="InterPro" id="IPR021124">
    <property type="entry name" value="CRISPR-assoc_prot_Cas5"/>
</dbReference>
<dbReference type="CDD" id="cd09756">
    <property type="entry name" value="Cas5_I-E"/>
    <property type="match status" value="1"/>
</dbReference>
<reference evidence="3 5" key="2">
    <citation type="journal article" date="2014" name="Int. J. Syst. Evol. Microbiol.">
        <title>Complete genome sequence of Corynebacterium casei LMG S-19264T (=DSM 44701T), isolated from a smear-ripened cheese.</title>
        <authorList>
            <consortium name="US DOE Joint Genome Institute (JGI-PGF)"/>
            <person name="Walter F."/>
            <person name="Albersmeier A."/>
            <person name="Kalinowski J."/>
            <person name="Ruckert C."/>
        </authorList>
    </citation>
    <scope>NUCLEOTIDE SEQUENCE [LARGE SCALE GENOMIC DNA]</scope>
    <source>
        <strain evidence="3 5">NBRC 114545</strain>
    </source>
</reference>
<evidence type="ECO:0000313" key="3">
    <source>
        <dbReference type="EMBL" id="GMA71377.1"/>
    </source>
</evidence>
<evidence type="ECO:0000313" key="2">
    <source>
        <dbReference type="EMBL" id="AYW48816.1"/>
    </source>
</evidence>
<gene>
    <name evidence="3" type="primary">cas5</name>
    <name evidence="2" type="synonym">cas5e</name>
    <name evidence="2" type="ORF">C7K38_10755</name>
    <name evidence="3" type="ORF">GCM10025885_04260</name>
</gene>
<proteinExistence type="predicted"/>
<dbReference type="GO" id="GO:0051607">
    <property type="term" value="P:defense response to virus"/>
    <property type="evidence" value="ECO:0007669"/>
    <property type="project" value="UniProtKB-KW"/>
</dbReference>
<dbReference type="NCBIfam" id="TIGR01868">
    <property type="entry name" value="casD_Cas5e"/>
    <property type="match status" value="1"/>
</dbReference>
<dbReference type="GO" id="GO:0043571">
    <property type="term" value="P:maintenance of CRISPR repeat elements"/>
    <property type="evidence" value="ECO:0007669"/>
    <property type="project" value="InterPro"/>
</dbReference>
<dbReference type="RefSeq" id="WP_123936589.1">
    <property type="nucleotide sequence ID" value="NZ_BSUW01000001.1"/>
</dbReference>
<keyword evidence="1" id="KW-0051">Antiviral defense</keyword>
<accession>A0AA37XJ72</accession>
<dbReference type="InterPro" id="IPR010147">
    <property type="entry name" value="CRISPR-assoc_prot_CasD"/>
</dbReference>
<dbReference type="AlphaFoldDB" id="A0AA37XJ72"/>
<name>A0AA37XJ72_9ENTE</name>
<dbReference type="GO" id="GO:0003723">
    <property type="term" value="F:RNA binding"/>
    <property type="evidence" value="ECO:0007669"/>
    <property type="project" value="InterPro"/>
</dbReference>
<dbReference type="KEGG" id="too:C7K38_10755"/>
<reference evidence="3" key="4">
    <citation type="submission" date="2023-02" db="EMBL/GenBank/DDBJ databases">
        <authorList>
            <person name="Sun Q."/>
            <person name="Mori K."/>
        </authorList>
    </citation>
    <scope>NUCLEOTIDE SEQUENCE</scope>
    <source>
        <strain evidence="3">NBRC 114545</strain>
    </source>
</reference>
<evidence type="ECO:0000313" key="4">
    <source>
        <dbReference type="Proteomes" id="UP000268310"/>
    </source>
</evidence>
<dbReference type="EMBL" id="BSUW01000001">
    <property type="protein sequence ID" value="GMA71377.1"/>
    <property type="molecule type" value="Genomic_DNA"/>
</dbReference>
<keyword evidence="4" id="KW-1185">Reference proteome</keyword>
<sequence>MKTLLLKFSGPLQSWGTSSHFETRETDRYPSKSAVIGMVAASLGYRRHEDKKIQELNDLDFGVRIDQAGESLRDYHIARKYKNNGDIERTYVTDRYYLEDAIFIVAIGHEDEQFVEKIEQGLKEPYFQPFMGRRSLPLSADFFIESSKKDVVESLQQLPWQAAKWYKKTSTNQLTAYVDSDLVLGEPTQMRQDRAKSFSQKNRSFGFRGEAQIKIEIQDKKLDKKGFLNEHDAFDALGG</sequence>
<dbReference type="InterPro" id="IPR013422">
    <property type="entry name" value="CRISPR-assoc_prot_Cas5_N"/>
</dbReference>
<dbReference type="EMBL" id="CP027783">
    <property type="protein sequence ID" value="AYW48816.1"/>
    <property type="molecule type" value="Genomic_DNA"/>
</dbReference>
<dbReference type="Proteomes" id="UP001157039">
    <property type="component" value="Unassembled WGS sequence"/>
</dbReference>
<reference evidence="2 4" key="1">
    <citation type="journal article" date="2012" name="Int. J. Syst. Evol. Microbiol.">
        <title>Characterization of Tetragenococcus strains from sugar thick juice reveals a novel species, Tetragenococcus osmophilus sp. nov., and divides Tetragenococcus halophilus into two subspecies, T. halophilus subsp. halophilus subsp. nov. and T. halophilus subsp. flandriensis subsp. nov.</title>
        <authorList>
            <person name="Juste A."/>
            <person name="Van Trappen S."/>
            <person name="Verreth C."/>
            <person name="Cleenwerck I."/>
            <person name="De Vos P."/>
            <person name="Lievens B."/>
            <person name="Willems K.A."/>
        </authorList>
    </citation>
    <scope>NUCLEOTIDE SEQUENCE [LARGE SCALE GENOMIC DNA]</scope>
    <source>
        <strain evidence="2 4">JCM 31126</strain>
    </source>
</reference>
<organism evidence="3 5">
    <name type="scientific">Tetragenococcus osmophilus</name>
    <dbReference type="NCBI Taxonomy" id="526944"/>
    <lineage>
        <taxon>Bacteria</taxon>
        <taxon>Bacillati</taxon>
        <taxon>Bacillota</taxon>
        <taxon>Bacilli</taxon>
        <taxon>Lactobacillales</taxon>
        <taxon>Enterococcaceae</taxon>
        <taxon>Tetragenococcus</taxon>
    </lineage>
</organism>
<evidence type="ECO:0000256" key="1">
    <source>
        <dbReference type="ARBA" id="ARBA00023118"/>
    </source>
</evidence>
<dbReference type="Pfam" id="PF09704">
    <property type="entry name" value="Cas_Cas5d"/>
    <property type="match status" value="1"/>
</dbReference>
<dbReference type="Gene3D" id="3.30.70.2660">
    <property type="match status" value="1"/>
</dbReference>
<reference evidence="2" key="3">
    <citation type="submission" date="2018-03" db="EMBL/GenBank/DDBJ databases">
        <authorList>
            <person name="Jeon C.O."/>
        </authorList>
    </citation>
    <scope>NUCLEOTIDE SEQUENCE</scope>
    <source>
        <strain evidence="2">JCM 31126</strain>
    </source>
</reference>
<protein>
    <submittedName>
        <fullName evidence="3">Type I-E CRISPR-associated protein Cas5/CasD</fullName>
    </submittedName>
</protein>
<evidence type="ECO:0000313" key="5">
    <source>
        <dbReference type="Proteomes" id="UP001157039"/>
    </source>
</evidence>